<feature type="domain" description="FPL" evidence="3">
    <location>
        <begin position="51"/>
        <end position="203"/>
    </location>
</feature>
<proteinExistence type="predicted"/>
<feature type="compositionally biased region" description="Basic and acidic residues" evidence="2">
    <location>
        <begin position="351"/>
        <end position="360"/>
    </location>
</feature>
<accession>A0AAW1TKD9</accession>
<feature type="region of interest" description="Disordered" evidence="2">
    <location>
        <begin position="375"/>
        <end position="410"/>
    </location>
</feature>
<feature type="compositionally biased region" description="Low complexity" evidence="2">
    <location>
        <begin position="504"/>
        <end position="513"/>
    </location>
</feature>
<feature type="compositionally biased region" description="Polar residues" evidence="2">
    <location>
        <begin position="589"/>
        <end position="599"/>
    </location>
</feature>
<dbReference type="AlphaFoldDB" id="A0AAW1TKD9"/>
<dbReference type="InterPro" id="IPR039272">
    <property type="entry name" value="CLEC16A/TT9"/>
</dbReference>
<sequence>MSKKSSFWGNLFGYTPPRGRFTIEELRSLRDTLIRNPTVTEANRELVVETLRSLAELLIWGDQHEPRFFEFFLENNLLAHFHGILEQRANRRGDIAKQVLQTLSILIQNMHSKEALFYMFSNNHINDIVRLRLDFEDEEVLGYYINLLKAISMKLNPSTVHFFFQAEETAEKAFPLYTEAIKLVHHKDTMVRAASRTLTLNVYGIKDPQIQTLVLSDPARGFFAELATYTAKQCLELDQLLLELDIASATAAYGIDSCLAEIEDMLSYCNDILSSAEPRLCALLLKQLWTRFAVPFLLRPLHALNEGILRASSGAPSRAPSSGTGPMADTLRPICSLYICERLLHGEHMPNDGGRQHLGTDDMDQGDPWEAAQRMGSGAATGQGSQPDWQNGAGAEPSNHRSSSTRRQHSKGDIAMDAPFLHVSGARPGGLPAEAGGKGEAPQQWVPDPMGPDGSHPLPKLAAAGVRLLMATLQHQHLDSDLLAAAGLLPARKRKHMELLKQLTSPPSYTRPSPTAPLFPRASDSPFPVPLPSEGMAGGHRNHGAGGFGSPGRTKSDLDPFAAQQSVPGQAASGQHEGSAEDDSVDGSMGTSEGNSPAHTGQLGPGPFGRPRAFVSAGGRQSAGQLRCQAWIDQLCALLSLYLLPSSALAGVGWLLTQLAPPSSKGSGLTSEQAGWVETAGQQARQMVYGECKGLWCDALPCFVQHEWTTSRKALTSSPSGSTNAAVWCWLQARHIEALGTGGLASKGSRGGTASVSAHAAQQAHHRVQRLVTLLQIHQALLEGGEVATTAVVPSVTEAQLKAVEVREGNEVDVSSQLPCRVAFSRGRERSVAFALCGLPAAGEGLDGHVPPEAAATSMPCIVLAEPSPIPGTGMVVAVAPLMGSAPHIDKAHGRWLHVHVRPPVRGLLKVVKASNPGNVVINIGRQLQDGHWVLSFQSSQAAQRAKQLIDESTEAMFALYQQSLSLL</sequence>
<feature type="region of interest" description="Disordered" evidence="2">
    <location>
        <begin position="422"/>
        <end position="443"/>
    </location>
</feature>
<dbReference type="EMBL" id="JALJOV010000009">
    <property type="protein sequence ID" value="KAK9868863.1"/>
    <property type="molecule type" value="Genomic_DNA"/>
</dbReference>
<dbReference type="GO" id="GO:0007034">
    <property type="term" value="P:vacuolar transport"/>
    <property type="evidence" value="ECO:0007669"/>
    <property type="project" value="TreeGrafter"/>
</dbReference>
<evidence type="ECO:0000256" key="1">
    <source>
        <dbReference type="ARBA" id="ARBA00023006"/>
    </source>
</evidence>
<keyword evidence="1" id="KW-0072">Autophagy</keyword>
<feature type="compositionally biased region" description="Polar residues" evidence="2">
    <location>
        <begin position="380"/>
        <end position="389"/>
    </location>
</feature>
<feature type="region of interest" description="Disordered" evidence="2">
    <location>
        <begin position="351"/>
        <end position="370"/>
    </location>
</feature>
<evidence type="ECO:0000259" key="3">
    <source>
        <dbReference type="Pfam" id="PF09758"/>
    </source>
</evidence>
<comment type="caution">
    <text evidence="4">The sequence shown here is derived from an EMBL/GenBank/DDBJ whole genome shotgun (WGS) entry which is preliminary data.</text>
</comment>
<dbReference type="PANTHER" id="PTHR21481:SF0">
    <property type="entry name" value="PROTEIN CLEC16A"/>
    <property type="match status" value="1"/>
</dbReference>
<dbReference type="InterPro" id="IPR019155">
    <property type="entry name" value="CLEC16A/TT9_N"/>
</dbReference>
<dbReference type="Pfam" id="PF09758">
    <property type="entry name" value="FPL"/>
    <property type="match status" value="1"/>
</dbReference>
<evidence type="ECO:0000256" key="2">
    <source>
        <dbReference type="SAM" id="MobiDB-lite"/>
    </source>
</evidence>
<reference evidence="4 5" key="1">
    <citation type="journal article" date="2024" name="Nat. Commun.">
        <title>Phylogenomics reveals the evolutionary origins of lichenization in chlorophyte algae.</title>
        <authorList>
            <person name="Puginier C."/>
            <person name="Libourel C."/>
            <person name="Otte J."/>
            <person name="Skaloud P."/>
            <person name="Haon M."/>
            <person name="Grisel S."/>
            <person name="Petersen M."/>
            <person name="Berrin J.G."/>
            <person name="Delaux P.M."/>
            <person name="Dal Grande F."/>
            <person name="Keller J."/>
        </authorList>
    </citation>
    <scope>NUCLEOTIDE SEQUENCE [LARGE SCALE GENOMIC DNA]</scope>
    <source>
        <strain evidence="4 5">SAG 2523</strain>
    </source>
</reference>
<dbReference type="GO" id="GO:0005770">
    <property type="term" value="C:late endosome"/>
    <property type="evidence" value="ECO:0007669"/>
    <property type="project" value="TreeGrafter"/>
</dbReference>
<dbReference type="GO" id="GO:1901096">
    <property type="term" value="P:regulation of autophagosome maturation"/>
    <property type="evidence" value="ECO:0007669"/>
    <property type="project" value="TreeGrafter"/>
</dbReference>
<organism evidence="4 5">
    <name type="scientific">Apatococcus fuscideae</name>
    <dbReference type="NCBI Taxonomy" id="2026836"/>
    <lineage>
        <taxon>Eukaryota</taxon>
        <taxon>Viridiplantae</taxon>
        <taxon>Chlorophyta</taxon>
        <taxon>core chlorophytes</taxon>
        <taxon>Trebouxiophyceae</taxon>
        <taxon>Chlorellales</taxon>
        <taxon>Chlorellaceae</taxon>
        <taxon>Apatococcus</taxon>
    </lineage>
</organism>
<evidence type="ECO:0000313" key="5">
    <source>
        <dbReference type="Proteomes" id="UP001485043"/>
    </source>
</evidence>
<keyword evidence="5" id="KW-1185">Reference proteome</keyword>
<feature type="region of interest" description="Disordered" evidence="2">
    <location>
        <begin position="503"/>
        <end position="615"/>
    </location>
</feature>
<dbReference type="GO" id="GO:0006914">
    <property type="term" value="P:autophagy"/>
    <property type="evidence" value="ECO:0007669"/>
    <property type="project" value="UniProtKB-KW"/>
</dbReference>
<dbReference type="GO" id="GO:0005794">
    <property type="term" value="C:Golgi apparatus"/>
    <property type="evidence" value="ECO:0007669"/>
    <property type="project" value="TreeGrafter"/>
</dbReference>
<evidence type="ECO:0000313" key="4">
    <source>
        <dbReference type="EMBL" id="KAK9868863.1"/>
    </source>
</evidence>
<protein>
    <recommendedName>
        <fullName evidence="3">FPL domain-containing protein</fullName>
    </recommendedName>
</protein>
<dbReference type="Proteomes" id="UP001485043">
    <property type="component" value="Unassembled WGS sequence"/>
</dbReference>
<dbReference type="PANTHER" id="PTHR21481">
    <property type="entry name" value="PROTEIN CLEC16A"/>
    <property type="match status" value="1"/>
</dbReference>
<gene>
    <name evidence="4" type="ORF">WJX84_001280</name>
</gene>
<dbReference type="GO" id="GO:0016197">
    <property type="term" value="P:endosomal transport"/>
    <property type="evidence" value="ECO:0007669"/>
    <property type="project" value="TreeGrafter"/>
</dbReference>
<name>A0AAW1TKD9_9CHLO</name>